<organism evidence="1 2">
    <name type="scientific">Orbilia brochopaga</name>
    <dbReference type="NCBI Taxonomy" id="3140254"/>
    <lineage>
        <taxon>Eukaryota</taxon>
        <taxon>Fungi</taxon>
        <taxon>Dikarya</taxon>
        <taxon>Ascomycota</taxon>
        <taxon>Pezizomycotina</taxon>
        <taxon>Orbiliomycetes</taxon>
        <taxon>Orbiliales</taxon>
        <taxon>Orbiliaceae</taxon>
        <taxon>Orbilia</taxon>
    </lineage>
</organism>
<protein>
    <submittedName>
        <fullName evidence="1">Uncharacterized protein</fullName>
    </submittedName>
</protein>
<gene>
    <name evidence="1" type="ORF">TWF696_006231</name>
</gene>
<dbReference type="InterPro" id="IPR029068">
    <property type="entry name" value="Glyas_Bleomycin-R_OHBP_Dase"/>
</dbReference>
<keyword evidence="2" id="KW-1185">Reference proteome</keyword>
<dbReference type="Proteomes" id="UP001375240">
    <property type="component" value="Unassembled WGS sequence"/>
</dbReference>
<reference evidence="1 2" key="1">
    <citation type="submission" date="2019-10" db="EMBL/GenBank/DDBJ databases">
        <authorList>
            <person name="Palmer J.M."/>
        </authorList>
    </citation>
    <scope>NUCLEOTIDE SEQUENCE [LARGE SCALE GENOMIC DNA]</scope>
    <source>
        <strain evidence="1 2">TWF696</strain>
    </source>
</reference>
<dbReference type="SUPFAM" id="SSF54593">
    <property type="entry name" value="Glyoxalase/Bleomycin resistance protein/Dihydroxybiphenyl dioxygenase"/>
    <property type="match status" value="1"/>
</dbReference>
<dbReference type="EMBL" id="JAVHNQ010000004">
    <property type="protein sequence ID" value="KAK6349977.1"/>
    <property type="molecule type" value="Genomic_DNA"/>
</dbReference>
<evidence type="ECO:0000313" key="2">
    <source>
        <dbReference type="Proteomes" id="UP001375240"/>
    </source>
</evidence>
<sequence>MQIYVEIQASDCLRAIDFYTSIFPNWSFSKTPEPGLPIAYHRGTISSTEGDAAANTPAAINILQRPAPVPPAESGTNAFVCSFPVADEAAFDELEKKVLEMGGKVALPKFPVPERGWHGYFLDTEGNTFGVFTCAYRE</sequence>
<accession>A0AAV9UVR1</accession>
<comment type="caution">
    <text evidence="1">The sequence shown here is derived from an EMBL/GenBank/DDBJ whole genome shotgun (WGS) entry which is preliminary data.</text>
</comment>
<dbReference type="Gene3D" id="3.10.180.10">
    <property type="entry name" value="2,3-Dihydroxybiphenyl 1,2-Dioxygenase, domain 1"/>
    <property type="match status" value="1"/>
</dbReference>
<evidence type="ECO:0000313" key="1">
    <source>
        <dbReference type="EMBL" id="KAK6349977.1"/>
    </source>
</evidence>
<name>A0AAV9UVR1_9PEZI</name>
<proteinExistence type="predicted"/>
<dbReference type="AlphaFoldDB" id="A0AAV9UVR1"/>